<dbReference type="RefSeq" id="WP_005025560.1">
    <property type="nucleotide sequence ID" value="NZ_KE150238.1"/>
</dbReference>
<gene>
    <name evidence="1" type="ORF">HMPREF0179_00945</name>
</gene>
<dbReference type="OrthoDB" id="5471290at2"/>
<dbReference type="Proteomes" id="UP000006034">
    <property type="component" value="Unassembled WGS sequence"/>
</dbReference>
<evidence type="ECO:0000313" key="2">
    <source>
        <dbReference type="Proteomes" id="UP000006034"/>
    </source>
</evidence>
<name>E5Y434_BILW3</name>
<dbReference type="HOGENOM" id="CLU_1903272_0_0_7"/>
<reference evidence="1 2" key="1">
    <citation type="submission" date="2010-10" db="EMBL/GenBank/DDBJ databases">
        <authorList>
            <consortium name="The Broad Institute Genome Sequencing Platform"/>
            <person name="Ward D."/>
            <person name="Earl A."/>
            <person name="Feldgarden M."/>
            <person name="Young S.K."/>
            <person name="Gargeya S."/>
            <person name="Zeng Q."/>
            <person name="Alvarado L."/>
            <person name="Berlin A."/>
            <person name="Bochicchio J."/>
            <person name="Chapman S.B."/>
            <person name="Chen Z."/>
            <person name="Freedman E."/>
            <person name="Gellesch M."/>
            <person name="Goldberg J."/>
            <person name="Griggs A."/>
            <person name="Gujja S."/>
            <person name="Heilman E."/>
            <person name="Heiman D."/>
            <person name="Howarth C."/>
            <person name="Mehta T."/>
            <person name="Neiman D."/>
            <person name="Pearson M."/>
            <person name="Roberts A."/>
            <person name="Saif S."/>
            <person name="Shea T."/>
            <person name="Shenoy N."/>
            <person name="Sisk P."/>
            <person name="Stolte C."/>
            <person name="Sykes S."/>
            <person name="White J."/>
            <person name="Yandava C."/>
            <person name="Allen-Vercoe E."/>
            <person name="Sibley C."/>
            <person name="Ambrose C.E."/>
            <person name="Strauss J."/>
            <person name="Daigneault M."/>
            <person name="Haas B."/>
            <person name="Nusbaum C."/>
            <person name="Birren B."/>
        </authorList>
    </citation>
    <scope>NUCLEOTIDE SEQUENCE [LARGE SCALE GENOMIC DNA]</scope>
    <source>
        <strain evidence="1 2">3_1_6</strain>
    </source>
</reference>
<accession>E5Y434</accession>
<evidence type="ECO:0000313" key="1">
    <source>
        <dbReference type="EMBL" id="EFV45234.1"/>
    </source>
</evidence>
<comment type="caution">
    <text evidence="1">The sequence shown here is derived from an EMBL/GenBank/DDBJ whole genome shotgun (WGS) entry which is preliminary data.</text>
</comment>
<protein>
    <recommendedName>
        <fullName evidence="3">DUF5655 domain-containing protein</fullName>
    </recommendedName>
</protein>
<proteinExistence type="predicted"/>
<sequence length="140" mass="15614">MSQAQLPNELATFLENWTTDPNNAKDAFVRFKDFLLTTPDVRFDFKARPGVSYSLRAANAKNDERPLFVLVDVVDDEPEARWLSVCFYADMVNDPDELGDFVPSGLMGKDACCLNLEEDDPAMRDYILARLGEAAASAAK</sequence>
<dbReference type="EMBL" id="ADCP02000001">
    <property type="protein sequence ID" value="EFV45234.1"/>
    <property type="molecule type" value="Genomic_DNA"/>
</dbReference>
<evidence type="ECO:0008006" key="3">
    <source>
        <dbReference type="Google" id="ProtNLM"/>
    </source>
</evidence>
<dbReference type="GeneID" id="78086080"/>
<dbReference type="eggNOG" id="ENOG5032RPF">
    <property type="taxonomic scope" value="Bacteria"/>
</dbReference>
<dbReference type="AlphaFoldDB" id="E5Y434"/>
<reference evidence="1 2" key="2">
    <citation type="submission" date="2013-04" db="EMBL/GenBank/DDBJ databases">
        <title>The Genome Sequence of Bilophila wadsworthia 3_1_6.</title>
        <authorList>
            <consortium name="The Broad Institute Genomics Platform"/>
            <person name="Earl A."/>
            <person name="Ward D."/>
            <person name="Feldgarden M."/>
            <person name="Gevers D."/>
            <person name="Sibley C."/>
            <person name="Strauss J."/>
            <person name="Allen-Vercoe E."/>
            <person name="Walker B."/>
            <person name="Young S."/>
            <person name="Zeng Q."/>
            <person name="Gargeya S."/>
            <person name="Fitzgerald M."/>
            <person name="Haas B."/>
            <person name="Abouelleil A."/>
            <person name="Allen A.W."/>
            <person name="Alvarado L."/>
            <person name="Arachchi H.M."/>
            <person name="Berlin A.M."/>
            <person name="Chapman S.B."/>
            <person name="Gainer-Dewar J."/>
            <person name="Goldberg J."/>
            <person name="Griggs A."/>
            <person name="Gujja S."/>
            <person name="Hansen M."/>
            <person name="Howarth C."/>
            <person name="Imamovic A."/>
            <person name="Ireland A."/>
            <person name="Larimer J."/>
            <person name="McCowan C."/>
            <person name="Murphy C."/>
            <person name="Pearson M."/>
            <person name="Poon T.W."/>
            <person name="Priest M."/>
            <person name="Roberts A."/>
            <person name="Saif S."/>
            <person name="Shea T."/>
            <person name="Sisk P."/>
            <person name="Sykes S."/>
            <person name="Wortman J."/>
            <person name="Nusbaum C."/>
            <person name="Birren B."/>
        </authorList>
    </citation>
    <scope>NUCLEOTIDE SEQUENCE [LARGE SCALE GENOMIC DNA]</scope>
    <source>
        <strain evidence="1 2">3_1_6</strain>
    </source>
</reference>
<keyword evidence="2" id="KW-1185">Reference proteome</keyword>
<organism evidence="1 2">
    <name type="scientific">Bilophila wadsworthia (strain 3_1_6)</name>
    <dbReference type="NCBI Taxonomy" id="563192"/>
    <lineage>
        <taxon>Bacteria</taxon>
        <taxon>Pseudomonadati</taxon>
        <taxon>Thermodesulfobacteriota</taxon>
        <taxon>Desulfovibrionia</taxon>
        <taxon>Desulfovibrionales</taxon>
        <taxon>Desulfovibrionaceae</taxon>
        <taxon>Bilophila</taxon>
    </lineage>
</organism>